<dbReference type="InterPro" id="IPR042791">
    <property type="entry name" value="CDK5RAP2"/>
</dbReference>
<gene>
    <name evidence="6" type="ORF">DIABBA_LOCUS1253</name>
</gene>
<dbReference type="GO" id="GO:0001578">
    <property type="term" value="P:microtubule bundle formation"/>
    <property type="evidence" value="ECO:0007669"/>
    <property type="project" value="TreeGrafter"/>
</dbReference>
<feature type="compositionally biased region" description="Polar residues" evidence="4">
    <location>
        <begin position="356"/>
        <end position="378"/>
    </location>
</feature>
<dbReference type="GO" id="GO:0007099">
    <property type="term" value="P:centriole replication"/>
    <property type="evidence" value="ECO:0007669"/>
    <property type="project" value="TreeGrafter"/>
</dbReference>
<keyword evidence="2" id="KW-0963">Cytoplasm</keyword>
<dbReference type="GO" id="GO:0090266">
    <property type="term" value="P:regulation of mitotic cell cycle spindle assembly checkpoint"/>
    <property type="evidence" value="ECO:0007669"/>
    <property type="project" value="TreeGrafter"/>
</dbReference>
<feature type="region of interest" description="Disordered" evidence="4">
    <location>
        <begin position="483"/>
        <end position="512"/>
    </location>
</feature>
<dbReference type="PANTHER" id="PTHR46930:SF1">
    <property type="entry name" value="CDK5 REGULATORY SUBUNIT-ASSOCIATED PROTEIN 2"/>
    <property type="match status" value="1"/>
</dbReference>
<reference evidence="6" key="1">
    <citation type="submission" date="2022-01" db="EMBL/GenBank/DDBJ databases">
        <authorList>
            <person name="King R."/>
        </authorList>
    </citation>
    <scope>NUCLEOTIDE SEQUENCE</scope>
</reference>
<feature type="coiled-coil region" evidence="3">
    <location>
        <begin position="1019"/>
        <end position="1261"/>
    </location>
</feature>
<evidence type="ECO:0000256" key="3">
    <source>
        <dbReference type="SAM" id="Coils"/>
    </source>
</evidence>
<comment type="subcellular location">
    <subcellularLocation>
        <location evidence="1">Cytoplasm</location>
    </subcellularLocation>
</comment>
<dbReference type="GO" id="GO:0000242">
    <property type="term" value="C:pericentriolar material"/>
    <property type="evidence" value="ECO:0007669"/>
    <property type="project" value="TreeGrafter"/>
</dbReference>
<organism evidence="6 7">
    <name type="scientific">Diabrotica balteata</name>
    <name type="common">Banded cucumber beetle</name>
    <dbReference type="NCBI Taxonomy" id="107213"/>
    <lineage>
        <taxon>Eukaryota</taxon>
        <taxon>Metazoa</taxon>
        <taxon>Ecdysozoa</taxon>
        <taxon>Arthropoda</taxon>
        <taxon>Hexapoda</taxon>
        <taxon>Insecta</taxon>
        <taxon>Pterygota</taxon>
        <taxon>Neoptera</taxon>
        <taxon>Endopterygota</taxon>
        <taxon>Coleoptera</taxon>
        <taxon>Polyphaga</taxon>
        <taxon>Cucujiformia</taxon>
        <taxon>Chrysomeloidea</taxon>
        <taxon>Chrysomelidae</taxon>
        <taxon>Galerucinae</taxon>
        <taxon>Diabroticina</taxon>
        <taxon>Diabroticites</taxon>
        <taxon>Diabrotica</taxon>
    </lineage>
</organism>
<keyword evidence="3" id="KW-0175">Coiled coil</keyword>
<proteinExistence type="predicted"/>
<feature type="region of interest" description="Disordered" evidence="4">
    <location>
        <begin position="356"/>
        <end position="399"/>
    </location>
</feature>
<evidence type="ECO:0000313" key="6">
    <source>
        <dbReference type="EMBL" id="CAG9827234.1"/>
    </source>
</evidence>
<dbReference type="OrthoDB" id="10255000at2759"/>
<dbReference type="Gene3D" id="1.10.287.1490">
    <property type="match status" value="1"/>
</dbReference>
<evidence type="ECO:0000256" key="1">
    <source>
        <dbReference type="ARBA" id="ARBA00004496"/>
    </source>
</evidence>
<feature type="coiled-coil region" evidence="3">
    <location>
        <begin position="654"/>
        <end position="729"/>
    </location>
</feature>
<feature type="domain" description="Centrosomin N-terminal motif 1" evidence="5">
    <location>
        <begin position="52"/>
        <end position="125"/>
    </location>
</feature>
<dbReference type="GO" id="GO:0097431">
    <property type="term" value="C:mitotic spindle pole"/>
    <property type="evidence" value="ECO:0007669"/>
    <property type="project" value="TreeGrafter"/>
</dbReference>
<feature type="compositionally biased region" description="Low complexity" evidence="4">
    <location>
        <begin position="379"/>
        <end position="399"/>
    </location>
</feature>
<keyword evidence="7" id="KW-1185">Reference proteome</keyword>
<dbReference type="GO" id="GO:0008017">
    <property type="term" value="F:microtubule binding"/>
    <property type="evidence" value="ECO:0007669"/>
    <property type="project" value="TreeGrafter"/>
</dbReference>
<feature type="compositionally biased region" description="Polar residues" evidence="4">
    <location>
        <begin position="7"/>
        <end position="24"/>
    </location>
</feature>
<feature type="region of interest" description="Disordered" evidence="4">
    <location>
        <begin position="1"/>
        <end position="50"/>
    </location>
</feature>
<dbReference type="Pfam" id="PF07989">
    <property type="entry name" value="Cnn_1N"/>
    <property type="match status" value="1"/>
</dbReference>
<feature type="compositionally biased region" description="Basic and acidic residues" evidence="4">
    <location>
        <begin position="500"/>
        <end position="512"/>
    </location>
</feature>
<feature type="region of interest" description="Disordered" evidence="4">
    <location>
        <begin position="580"/>
        <end position="600"/>
    </location>
</feature>
<feature type="coiled-coil region" evidence="3">
    <location>
        <begin position="531"/>
        <end position="572"/>
    </location>
</feature>
<evidence type="ECO:0000313" key="7">
    <source>
        <dbReference type="Proteomes" id="UP001153709"/>
    </source>
</evidence>
<dbReference type="GO" id="GO:0046600">
    <property type="term" value="P:negative regulation of centriole replication"/>
    <property type="evidence" value="ECO:0007669"/>
    <property type="project" value="TreeGrafter"/>
</dbReference>
<evidence type="ECO:0000256" key="4">
    <source>
        <dbReference type="SAM" id="MobiDB-lite"/>
    </source>
</evidence>
<dbReference type="GO" id="GO:0043015">
    <property type="term" value="F:gamma-tubulin binding"/>
    <property type="evidence" value="ECO:0007669"/>
    <property type="project" value="TreeGrafter"/>
</dbReference>
<evidence type="ECO:0000259" key="5">
    <source>
        <dbReference type="Pfam" id="PF07989"/>
    </source>
</evidence>
<dbReference type="GO" id="GO:0005737">
    <property type="term" value="C:cytoplasm"/>
    <property type="evidence" value="ECO:0007669"/>
    <property type="project" value="UniProtKB-SubCell"/>
</dbReference>
<dbReference type="GO" id="GO:0007059">
    <property type="term" value="P:chromosome segregation"/>
    <property type="evidence" value="ECO:0007669"/>
    <property type="project" value="TreeGrafter"/>
</dbReference>
<dbReference type="InterPro" id="IPR012943">
    <property type="entry name" value="Cnn_1N"/>
</dbReference>
<accession>A0A9N9SST4</accession>
<evidence type="ECO:0000256" key="2">
    <source>
        <dbReference type="ARBA" id="ARBA00022490"/>
    </source>
</evidence>
<dbReference type="PANTHER" id="PTHR46930">
    <property type="entry name" value="CDK5 REGULATORY SUBUNIT-ASSOCIATED PROTEIN 2"/>
    <property type="match status" value="1"/>
</dbReference>
<dbReference type="Proteomes" id="UP001153709">
    <property type="component" value="Chromosome 1"/>
</dbReference>
<feature type="region of interest" description="Disordered" evidence="4">
    <location>
        <begin position="1414"/>
        <end position="1434"/>
    </location>
</feature>
<feature type="coiled-coil region" evidence="3">
    <location>
        <begin position="1322"/>
        <end position="1356"/>
    </location>
</feature>
<feature type="coiled-coil region" evidence="3">
    <location>
        <begin position="1498"/>
        <end position="1532"/>
    </location>
</feature>
<sequence>MELVDNNEASDSKVSIFSSPTSSDCGDGDFETDVTSDTMGLRSPSGPMRGRSVKEFEEQLNNLKKENFHLKLRIYFLEEKMGSNFTLDKDNVVKKYIELQVDYANLKKEIEEKQDLLCQAVKAIELEDEEHKKYVADKEDQIAMFQQEIEDLRTQLQDIRYDSEGASLRSDTTGIFSNKASSNTTNELQQRIKNLEQELQLEKENNASLQFVICQAETLEGRCQNMQKELQTKEEIIKTLQIENESLNTRISTTAIQMKDIQNKLETSYKENQALSKKITTEAKKFDDLVSQYSELKNKYSGTKAELEREHKQSERLKSANDRKMFQLEEENDIFKSKIRELQSKLDAALTEIKKNQNIADPTTPSGATEKNTKHLQITPSETQKSSSSLTSLGSPSVGTPEKYNIDFEDLLRNSKSDKIISIFTSLKYDYDAQKQKLLKLKAEQFKACEIIKNMIDSRNKANEEISQYQVQIKNLEKELESVVSKPTSDGDVPPKRVTRTNEKSMEESKSEDMEVADLYKALTFELEAKIEILEATLKEKDNHIQKIREQYDELLISLEDKENRITELEFELLAANPDAKMDRSSQEKGDTASEKRSSFYKQELEEKDKEIERLNGELKKCSCYLQEIVNKELWDKNKEIEKLHTRQVNSPEVLRLRKDLTGKEQQLKVLKEKISELGLDLNISCDAELKDLASSSKMQHIKSLHEELKACKDERDYFKEKLKELEGANYPEIIEKLKSHTVSLKSDLEKSEKLKRESNKICALLNCRLEELTVFLDSLLKQKSILGYIGMQKERKLREIINSSLDLSKSFNMSLGINPDQSLAQLSNITSILNGSVFKELSLCEPQEQEESTEMLSIIPGNITLTYQSHLYKQSKKPEPNSEEVISALREQIINLKSELQLRDNELNRLNAGSKISDTDEDQRNKDLSGYVRELSKYVTPTKSNTTSTTLKYQSECHSESEGWSEPDRTVSRARMGLNQSLPNTSFTKVTRLSESTEDDSACSVSPKLKLYYEKQQVAELQQQVSELRVECEQRSEQLKQMVAGELYEQVKSSLEESERKILQIESLKKELENQVTDLKEQVEELNKSKEELKENLVVKNKEVQNLMNLLEVETLEKLRMADNLEKIIEKTREDVEAKQKECEELRIVLKKEMEEFVKKVETEQAKSLSEVEHKAAEKINKIENECSQIFLQKIKEVQDNYSRNYIRRSDAEEKLAEVNRLIHELDSLNDVVTGYESTIQSYKTKEQEFNNKVSESQEKVIGLRKELDSTTLQYSEAVMEKTKLANEKTWLEQELSRYSARDMELKKQLAEIRSEFESVSQNYQAQISTLQKQKSELQVKISVLESNNAELHNRFVRTNRVELSATMPNLSTVGGRYQQSGGFQRQFSHPSYSSEDNIEECIGYNLNNSVARNRQPGEMDRQEASASPDLGIESDQGRFSSLEIHQNSISRPLLQTIELTESMNNLLDGDNNPIEKSNCEDRQHCCQRTIEIANENNDLKRKLFRMKKALEETANQLHLANQRKRQVEKTICSQIHKTSQVLRQAKANLDSGSESDLLRM</sequence>
<name>A0A9N9SST4_DIABA</name>
<dbReference type="GO" id="GO:0035371">
    <property type="term" value="C:microtubule plus-end"/>
    <property type="evidence" value="ECO:0007669"/>
    <property type="project" value="TreeGrafter"/>
</dbReference>
<dbReference type="GO" id="GO:0000132">
    <property type="term" value="P:establishment of mitotic spindle orientation"/>
    <property type="evidence" value="ECO:0007669"/>
    <property type="project" value="TreeGrafter"/>
</dbReference>
<dbReference type="EMBL" id="OU898276">
    <property type="protein sequence ID" value="CAG9827234.1"/>
    <property type="molecule type" value="Genomic_DNA"/>
</dbReference>
<protein>
    <recommendedName>
        <fullName evidence="5">Centrosomin N-terminal motif 1 domain-containing protein</fullName>
    </recommendedName>
</protein>